<dbReference type="GO" id="GO:0009507">
    <property type="term" value="C:chloroplast"/>
    <property type="evidence" value="ECO:0007669"/>
    <property type="project" value="TreeGrafter"/>
</dbReference>
<evidence type="ECO:0000256" key="5">
    <source>
        <dbReference type="ARBA" id="ARBA00079398"/>
    </source>
</evidence>
<organism evidence="7 8">
    <name type="scientific">Erythroxylum novogranatense</name>
    <dbReference type="NCBI Taxonomy" id="1862640"/>
    <lineage>
        <taxon>Eukaryota</taxon>
        <taxon>Viridiplantae</taxon>
        <taxon>Streptophyta</taxon>
        <taxon>Embryophyta</taxon>
        <taxon>Tracheophyta</taxon>
        <taxon>Spermatophyta</taxon>
        <taxon>Magnoliopsida</taxon>
        <taxon>eudicotyledons</taxon>
        <taxon>Gunneridae</taxon>
        <taxon>Pentapetalae</taxon>
        <taxon>rosids</taxon>
        <taxon>fabids</taxon>
        <taxon>Malpighiales</taxon>
        <taxon>Erythroxylaceae</taxon>
        <taxon>Erythroxylum</taxon>
    </lineage>
</organism>
<dbReference type="NCBIfam" id="NF001531">
    <property type="entry name" value="PRK00364.2-2"/>
    <property type="match status" value="2"/>
</dbReference>
<evidence type="ECO:0000256" key="2">
    <source>
        <dbReference type="ARBA" id="ARBA00023186"/>
    </source>
</evidence>
<dbReference type="SMART" id="SM00883">
    <property type="entry name" value="Cpn10"/>
    <property type="match status" value="2"/>
</dbReference>
<dbReference type="GO" id="GO:0051082">
    <property type="term" value="F:unfolded protein binding"/>
    <property type="evidence" value="ECO:0007669"/>
    <property type="project" value="TreeGrafter"/>
</dbReference>
<evidence type="ECO:0000256" key="1">
    <source>
        <dbReference type="ARBA" id="ARBA00006975"/>
    </source>
</evidence>
<dbReference type="InterPro" id="IPR011032">
    <property type="entry name" value="GroES-like_sf"/>
</dbReference>
<dbReference type="InterPro" id="IPR018369">
    <property type="entry name" value="Chaprnonin_Cpn10_CS"/>
</dbReference>
<dbReference type="Proteomes" id="UP001159364">
    <property type="component" value="Linkage Group LG11"/>
</dbReference>
<dbReference type="InterPro" id="IPR017416">
    <property type="entry name" value="Cpn20"/>
</dbReference>
<evidence type="ECO:0000256" key="6">
    <source>
        <dbReference type="RuleBase" id="RU003479"/>
    </source>
</evidence>
<dbReference type="HAMAP" id="MF_00580">
    <property type="entry name" value="CH10"/>
    <property type="match status" value="2"/>
</dbReference>
<dbReference type="PRINTS" id="PR00297">
    <property type="entry name" value="CHAPERONIN10"/>
</dbReference>
<proteinExistence type="inferred from homology"/>
<evidence type="ECO:0000256" key="4">
    <source>
        <dbReference type="ARBA" id="ARBA00073031"/>
    </source>
</evidence>
<dbReference type="PROSITE" id="PS00681">
    <property type="entry name" value="CHAPERONINS_CPN10"/>
    <property type="match status" value="2"/>
</dbReference>
<dbReference type="PANTHER" id="PTHR10772:SF63">
    <property type="entry name" value="20 KDA CHAPERONIN, CHLOROPLASTIC"/>
    <property type="match status" value="1"/>
</dbReference>
<dbReference type="Pfam" id="PF00166">
    <property type="entry name" value="Cpn10"/>
    <property type="match status" value="2"/>
</dbReference>
<dbReference type="PIRSF" id="PIRSF038157">
    <property type="entry name" value="Chaperonin_21_chloroplast"/>
    <property type="match status" value="1"/>
</dbReference>
<protein>
    <recommendedName>
        <fullName evidence="4">20 kDa chaperonin, chloroplastic</fullName>
    </recommendedName>
    <alternativeName>
        <fullName evidence="3">Chaperonin 10</fullName>
    </alternativeName>
    <alternativeName>
        <fullName evidence="5">Protein Cpn21</fullName>
    </alternativeName>
</protein>
<name>A0AAV8SF52_9ROSI</name>
<dbReference type="CDD" id="cd00320">
    <property type="entry name" value="cpn10"/>
    <property type="match status" value="2"/>
</dbReference>
<dbReference type="GO" id="GO:0044183">
    <property type="term" value="F:protein folding chaperone"/>
    <property type="evidence" value="ECO:0007669"/>
    <property type="project" value="InterPro"/>
</dbReference>
<keyword evidence="8" id="KW-1185">Reference proteome</keyword>
<keyword evidence="2 6" id="KW-0143">Chaperone</keyword>
<dbReference type="SUPFAM" id="SSF50129">
    <property type="entry name" value="GroES-like"/>
    <property type="match status" value="2"/>
</dbReference>
<dbReference type="GO" id="GO:0046914">
    <property type="term" value="F:transition metal ion binding"/>
    <property type="evidence" value="ECO:0007669"/>
    <property type="project" value="InterPro"/>
</dbReference>
<reference evidence="7 8" key="1">
    <citation type="submission" date="2021-09" db="EMBL/GenBank/DDBJ databases">
        <title>Genomic insights and catalytic innovation underlie evolution of tropane alkaloids biosynthesis.</title>
        <authorList>
            <person name="Wang Y.-J."/>
            <person name="Tian T."/>
            <person name="Huang J.-P."/>
            <person name="Huang S.-X."/>
        </authorList>
    </citation>
    <scope>NUCLEOTIDE SEQUENCE [LARGE SCALE GENOMIC DNA]</scope>
    <source>
        <strain evidence="7">KIB-2018</strain>
        <tissue evidence="7">Leaf</tissue>
    </source>
</reference>
<dbReference type="PANTHER" id="PTHR10772">
    <property type="entry name" value="10 KDA HEAT SHOCK PROTEIN"/>
    <property type="match status" value="1"/>
</dbReference>
<sequence length="257" mass="26828">MATAQLMASSVLVSARSLTSFEGLRPANVKFASFGSLKAAGGLSQRSFRGLAVKAATVVAPKYTSIKPLGDRVLVKIKSADEKTDGGILLPTSAQTKPQGGEVVAIGEGKTIGNTKVDISLKAGTQVVYSKYAGTELDFNNSKHLILKEDDIVGILETDDVKDLKPLNDRVLIKVAEAEEKTAGGLLLTEATKEKPSFGTVIAVGPGSLGEDGKRKPLSLSPGNTVLYSKYAGNDFKGSDGSNYIALRASDVIAVLS</sequence>
<dbReference type="Gene3D" id="2.30.33.40">
    <property type="entry name" value="GroES chaperonin"/>
    <property type="match status" value="2"/>
</dbReference>
<dbReference type="FunFam" id="2.30.33.40:FF:000005">
    <property type="entry name" value="20 kDa chaperonin, chloroplastic"/>
    <property type="match status" value="1"/>
</dbReference>
<evidence type="ECO:0000313" key="7">
    <source>
        <dbReference type="EMBL" id="KAJ8750649.1"/>
    </source>
</evidence>
<dbReference type="InterPro" id="IPR020818">
    <property type="entry name" value="Chaperonin_GroES"/>
</dbReference>
<dbReference type="GO" id="GO:0005739">
    <property type="term" value="C:mitochondrion"/>
    <property type="evidence" value="ECO:0007669"/>
    <property type="project" value="TreeGrafter"/>
</dbReference>
<dbReference type="AlphaFoldDB" id="A0AAV8SF52"/>
<dbReference type="GO" id="GO:0051087">
    <property type="term" value="F:protein-folding chaperone binding"/>
    <property type="evidence" value="ECO:0007669"/>
    <property type="project" value="TreeGrafter"/>
</dbReference>
<gene>
    <name evidence="7" type="ORF">K2173_015830</name>
</gene>
<comment type="similarity">
    <text evidence="1 6">Belongs to the GroES chaperonin family.</text>
</comment>
<dbReference type="InterPro" id="IPR037124">
    <property type="entry name" value="Chaperonin_GroES_sf"/>
</dbReference>
<comment type="caution">
    <text evidence="7">The sequence shown here is derived from an EMBL/GenBank/DDBJ whole genome shotgun (WGS) entry which is preliminary data.</text>
</comment>
<dbReference type="GO" id="GO:0005524">
    <property type="term" value="F:ATP binding"/>
    <property type="evidence" value="ECO:0007669"/>
    <property type="project" value="InterPro"/>
</dbReference>
<dbReference type="EMBL" id="JAIWQS010000011">
    <property type="protein sequence ID" value="KAJ8750649.1"/>
    <property type="molecule type" value="Genomic_DNA"/>
</dbReference>
<evidence type="ECO:0000256" key="3">
    <source>
        <dbReference type="ARBA" id="ARBA00031971"/>
    </source>
</evidence>
<accession>A0AAV8SF52</accession>
<dbReference type="FunFam" id="2.30.33.40:FF:000001">
    <property type="entry name" value="10 kDa chaperonin"/>
    <property type="match status" value="1"/>
</dbReference>
<evidence type="ECO:0000313" key="8">
    <source>
        <dbReference type="Proteomes" id="UP001159364"/>
    </source>
</evidence>